<organism evidence="3 4">
    <name type="scientific">Dietzia aurantiaca</name>
    <dbReference type="NCBI Taxonomy" id="983873"/>
    <lineage>
        <taxon>Bacteria</taxon>
        <taxon>Bacillati</taxon>
        <taxon>Actinomycetota</taxon>
        <taxon>Actinomycetes</taxon>
        <taxon>Mycobacteriales</taxon>
        <taxon>Dietziaceae</taxon>
        <taxon>Dietzia</taxon>
    </lineage>
</organism>
<dbReference type="InterPro" id="IPR004360">
    <property type="entry name" value="Glyas_Fos-R_dOase_dom"/>
</dbReference>
<evidence type="ECO:0000259" key="2">
    <source>
        <dbReference type="PROSITE" id="PS51819"/>
    </source>
</evidence>
<gene>
    <name evidence="3" type="ORF">ACFO7U_01815</name>
</gene>
<dbReference type="InterPro" id="IPR051785">
    <property type="entry name" value="MMCE/EMCE_epimerase"/>
</dbReference>
<dbReference type="RefSeq" id="WP_344988992.1">
    <property type="nucleotide sequence ID" value="NZ_BAABCD010000007.1"/>
</dbReference>
<feature type="domain" description="VOC" evidence="2">
    <location>
        <begin position="4"/>
        <end position="135"/>
    </location>
</feature>
<evidence type="ECO:0000313" key="4">
    <source>
        <dbReference type="Proteomes" id="UP001595836"/>
    </source>
</evidence>
<keyword evidence="4" id="KW-1185">Reference proteome</keyword>
<dbReference type="Pfam" id="PF00903">
    <property type="entry name" value="Glyoxalase"/>
    <property type="match status" value="1"/>
</dbReference>
<name>A0ABV9PKS5_9ACTN</name>
<dbReference type="PANTHER" id="PTHR43048:SF3">
    <property type="entry name" value="METHYLMALONYL-COA EPIMERASE, MITOCHONDRIAL"/>
    <property type="match status" value="1"/>
</dbReference>
<dbReference type="SUPFAM" id="SSF54593">
    <property type="entry name" value="Glyoxalase/Bleomycin resistance protein/Dihydroxybiphenyl dioxygenase"/>
    <property type="match status" value="1"/>
</dbReference>
<dbReference type="InterPro" id="IPR029068">
    <property type="entry name" value="Glyas_Bleomycin-R_OHBP_Dase"/>
</dbReference>
<proteinExistence type="predicted"/>
<dbReference type="Proteomes" id="UP001595836">
    <property type="component" value="Unassembled WGS sequence"/>
</dbReference>
<comment type="caution">
    <text evidence="3">The sequence shown here is derived from an EMBL/GenBank/DDBJ whole genome shotgun (WGS) entry which is preliminary data.</text>
</comment>
<dbReference type="Gene3D" id="3.10.180.10">
    <property type="entry name" value="2,3-Dihydroxybiphenyl 1,2-Dioxygenase, domain 1"/>
    <property type="match status" value="1"/>
</dbReference>
<evidence type="ECO:0000313" key="3">
    <source>
        <dbReference type="EMBL" id="MFC4753515.1"/>
    </source>
</evidence>
<accession>A0ABV9PKS5</accession>
<keyword evidence="1" id="KW-0479">Metal-binding</keyword>
<dbReference type="InterPro" id="IPR037523">
    <property type="entry name" value="VOC_core"/>
</dbReference>
<dbReference type="EMBL" id="JBHSHP010000007">
    <property type="protein sequence ID" value="MFC4753515.1"/>
    <property type="molecule type" value="Genomic_DNA"/>
</dbReference>
<dbReference type="PROSITE" id="PS51819">
    <property type="entry name" value="VOC"/>
    <property type="match status" value="1"/>
</dbReference>
<reference evidence="4" key="1">
    <citation type="journal article" date="2019" name="Int. J. Syst. Evol. Microbiol.">
        <title>The Global Catalogue of Microorganisms (GCM) 10K type strain sequencing project: providing services to taxonomists for standard genome sequencing and annotation.</title>
        <authorList>
            <consortium name="The Broad Institute Genomics Platform"/>
            <consortium name="The Broad Institute Genome Sequencing Center for Infectious Disease"/>
            <person name="Wu L."/>
            <person name="Ma J."/>
        </authorList>
    </citation>
    <scope>NUCLEOTIDE SEQUENCE [LARGE SCALE GENOMIC DNA]</scope>
    <source>
        <strain evidence="4">JCM 11882</strain>
    </source>
</reference>
<sequence length="137" mass="15748">MSWRIHHVSLPTRDVRETAEFYTEVLGMAESSPPWKDQDRGEFDIDLAHVAWFQGENAQVHLSRHSRNFARDNNFHLDPIINGHVAIEVDDLDAVRERLRRKGVYFADPGNWALSGLDQIYVLDPALNAVEINSQLK</sequence>
<protein>
    <submittedName>
        <fullName evidence="3">VOC family protein</fullName>
    </submittedName>
</protein>
<dbReference type="PANTHER" id="PTHR43048">
    <property type="entry name" value="METHYLMALONYL-COA EPIMERASE"/>
    <property type="match status" value="1"/>
</dbReference>
<evidence type="ECO:0000256" key="1">
    <source>
        <dbReference type="ARBA" id="ARBA00022723"/>
    </source>
</evidence>